<comment type="caution">
    <text evidence="8">The sequence shown here is derived from an EMBL/GenBank/DDBJ whole genome shotgun (WGS) entry which is preliminary data.</text>
</comment>
<evidence type="ECO:0000313" key="8">
    <source>
        <dbReference type="EMBL" id="KWT92830.1"/>
    </source>
</evidence>
<proteinExistence type="inferred from homology"/>
<dbReference type="InterPro" id="IPR033878">
    <property type="entry name" value="NfsB-like"/>
</dbReference>
<dbReference type="PANTHER" id="PTHR43673">
    <property type="entry name" value="NAD(P)H NITROREDUCTASE YDGI-RELATED"/>
    <property type="match status" value="1"/>
</dbReference>
<dbReference type="EC" id="1.-.-.-" evidence="8"/>
<dbReference type="GO" id="GO:0016491">
    <property type="term" value="F:oxidoreductase activity"/>
    <property type="evidence" value="ECO:0007669"/>
    <property type="project" value="UniProtKB-KW"/>
</dbReference>
<keyword evidence="6 8" id="KW-0560">Oxidoreductase</keyword>
<evidence type="ECO:0000256" key="6">
    <source>
        <dbReference type="ARBA" id="ARBA00023002"/>
    </source>
</evidence>
<keyword evidence="4" id="KW-0288">FMN</keyword>
<keyword evidence="3" id="KW-0285">Flavoprotein</keyword>
<name>A0ABR5SIR2_9BACT</name>
<protein>
    <submittedName>
        <fullName evidence="8">NAD(P)H-dependent oxidoreductase</fullName>
        <ecNumber evidence="8">1.-.-.-</ecNumber>
    </submittedName>
</protein>
<comment type="similarity">
    <text evidence="2">Belongs to the nitroreductase family.</text>
</comment>
<keyword evidence="5" id="KW-0521">NADP</keyword>
<evidence type="ECO:0000256" key="2">
    <source>
        <dbReference type="ARBA" id="ARBA00007118"/>
    </source>
</evidence>
<dbReference type="Gene3D" id="3.40.109.10">
    <property type="entry name" value="NADH Oxidase"/>
    <property type="match status" value="1"/>
</dbReference>
<gene>
    <name evidence="8" type="ORF">ASN18_0416</name>
</gene>
<dbReference type="InterPro" id="IPR029479">
    <property type="entry name" value="Nitroreductase"/>
</dbReference>
<reference evidence="8 9" key="1">
    <citation type="submission" date="2015-11" db="EMBL/GenBank/DDBJ databases">
        <authorList>
            <person name="Lin W."/>
        </authorList>
    </citation>
    <scope>NUCLEOTIDE SEQUENCE [LARGE SCALE GENOMIC DNA]</scope>
    <source>
        <strain evidence="8 9">HCH-1</strain>
    </source>
</reference>
<evidence type="ECO:0000256" key="1">
    <source>
        <dbReference type="ARBA" id="ARBA00001917"/>
    </source>
</evidence>
<evidence type="ECO:0000256" key="5">
    <source>
        <dbReference type="ARBA" id="ARBA00022857"/>
    </source>
</evidence>
<dbReference type="Pfam" id="PF00881">
    <property type="entry name" value="Nitroreductase"/>
    <property type="match status" value="1"/>
</dbReference>
<dbReference type="InterPro" id="IPR000415">
    <property type="entry name" value="Nitroreductase-like"/>
</dbReference>
<comment type="cofactor">
    <cofactor evidence="1">
        <name>FMN</name>
        <dbReference type="ChEBI" id="CHEBI:58210"/>
    </cofactor>
</comment>
<dbReference type="PANTHER" id="PTHR43673:SF2">
    <property type="entry name" value="NITROREDUCTASE"/>
    <property type="match status" value="1"/>
</dbReference>
<dbReference type="SUPFAM" id="SSF55469">
    <property type="entry name" value="FMN-dependent nitroreductase-like"/>
    <property type="match status" value="1"/>
</dbReference>
<evidence type="ECO:0000256" key="3">
    <source>
        <dbReference type="ARBA" id="ARBA00022630"/>
    </source>
</evidence>
<dbReference type="RefSeq" id="WP_085050943.1">
    <property type="nucleotide sequence ID" value="NZ_LNQR01000019.1"/>
</dbReference>
<feature type="domain" description="Nitroreductase" evidence="7">
    <location>
        <begin position="11"/>
        <end position="183"/>
    </location>
</feature>
<dbReference type="EMBL" id="LNQR01000019">
    <property type="protein sequence ID" value="KWT92830.1"/>
    <property type="molecule type" value="Genomic_DNA"/>
</dbReference>
<sequence>MKGDFLKAMQFRHACKIFDAEKKIPDEDLRFILEAGRLSPSSFGLEQWRFIVVRTQELKEKLKEACFNQVQLSTCSDAVVIAAKIEELLPGSEYVEARFACLADRPEVLKWVRDFYASYYSGINISQWSITQCHIAAANMMTAAAAIGIDSCPIGGFSLSKVMEALGLDEVKHTVALIVPFGYRVNPQPQKYRLAFDDLVEYR</sequence>
<evidence type="ECO:0000313" key="9">
    <source>
        <dbReference type="Proteomes" id="UP000060487"/>
    </source>
</evidence>
<dbReference type="CDD" id="cd02149">
    <property type="entry name" value="NfsB-like"/>
    <property type="match status" value="1"/>
</dbReference>
<dbReference type="Proteomes" id="UP000060487">
    <property type="component" value="Unassembled WGS sequence"/>
</dbReference>
<evidence type="ECO:0000259" key="7">
    <source>
        <dbReference type="Pfam" id="PF00881"/>
    </source>
</evidence>
<keyword evidence="9" id="KW-1185">Reference proteome</keyword>
<organism evidence="8 9">
    <name type="scientific">Candidatus Magnetominusculus xianensis</name>
    <dbReference type="NCBI Taxonomy" id="1748249"/>
    <lineage>
        <taxon>Bacteria</taxon>
        <taxon>Pseudomonadati</taxon>
        <taxon>Nitrospirota</taxon>
        <taxon>Nitrospiria</taxon>
        <taxon>Nitrospirales</taxon>
        <taxon>Nitrospiraceae</taxon>
        <taxon>Candidatus Magnetominusculus</taxon>
    </lineage>
</organism>
<accession>A0ABR5SIR2</accession>
<evidence type="ECO:0000256" key="4">
    <source>
        <dbReference type="ARBA" id="ARBA00022643"/>
    </source>
</evidence>